<reference evidence="2" key="1">
    <citation type="submission" date="2018-03" db="EMBL/GenBank/DDBJ databases">
        <authorList>
            <person name="Guldener U."/>
        </authorList>
    </citation>
    <scope>NUCLEOTIDE SEQUENCE</scope>
</reference>
<evidence type="ECO:0000256" key="1">
    <source>
        <dbReference type="SAM" id="MobiDB-lite"/>
    </source>
</evidence>
<accession>A0AAE8MQE2</accession>
<feature type="region of interest" description="Disordered" evidence="1">
    <location>
        <begin position="257"/>
        <end position="279"/>
    </location>
</feature>
<dbReference type="Proteomes" id="UP001187682">
    <property type="component" value="Unassembled WGS sequence"/>
</dbReference>
<feature type="compositionally biased region" description="Polar residues" evidence="1">
    <location>
        <begin position="65"/>
        <end position="81"/>
    </location>
</feature>
<proteinExistence type="predicted"/>
<dbReference type="AlphaFoldDB" id="A0AAE8MQE2"/>
<name>A0AAE8MQE2_9PEZI</name>
<evidence type="ECO:0000313" key="3">
    <source>
        <dbReference type="Proteomes" id="UP001187682"/>
    </source>
</evidence>
<evidence type="ECO:0000313" key="2">
    <source>
        <dbReference type="EMBL" id="SPN97475.1"/>
    </source>
</evidence>
<gene>
    <name evidence="2" type="ORF">DNG_00989</name>
</gene>
<feature type="region of interest" description="Disordered" evidence="1">
    <location>
        <begin position="53"/>
        <end position="98"/>
    </location>
</feature>
<dbReference type="EMBL" id="ONZQ02000001">
    <property type="protein sequence ID" value="SPN97475.1"/>
    <property type="molecule type" value="Genomic_DNA"/>
</dbReference>
<feature type="region of interest" description="Disordered" evidence="1">
    <location>
        <begin position="1"/>
        <end position="40"/>
    </location>
</feature>
<protein>
    <submittedName>
        <fullName evidence="2">Uncharacterized protein</fullName>
    </submittedName>
</protein>
<organism evidence="2 3">
    <name type="scientific">Cephalotrichum gorgonifer</name>
    <dbReference type="NCBI Taxonomy" id="2041049"/>
    <lineage>
        <taxon>Eukaryota</taxon>
        <taxon>Fungi</taxon>
        <taxon>Dikarya</taxon>
        <taxon>Ascomycota</taxon>
        <taxon>Pezizomycotina</taxon>
        <taxon>Sordariomycetes</taxon>
        <taxon>Hypocreomycetidae</taxon>
        <taxon>Microascales</taxon>
        <taxon>Microascaceae</taxon>
        <taxon>Cephalotrichum</taxon>
    </lineage>
</organism>
<sequence length="279" mass="31795">MTTPDRARRTENPTAAPLANAAKSRAKRKRVGTVDDSDSGEVMAVVDEFVRTSGNPAHEFESITRQDSSQRPNGTTLSRQESGLFAGERPSSKGRLSEEEFDSLIYGQDGTAQLPRGRLFVRTNRAPQQNRPDITAGQSQRATPCLYVHMDPRIHWTHKRSEEWHRKKEEEIMFRGTRKENFGKAVERMQAKRLQEALVRQATSAHPARKDSEFGRHVDFGDVPESELPDIVKSNPEWLRATAWMRKCRQKSLERQREIERRQKAGLPWKGLLGPSGIK</sequence>
<keyword evidence="3" id="KW-1185">Reference proteome</keyword>
<feature type="compositionally biased region" description="Basic and acidic residues" evidence="1">
    <location>
        <begin position="1"/>
        <end position="11"/>
    </location>
</feature>
<comment type="caution">
    <text evidence="2">The sequence shown here is derived from an EMBL/GenBank/DDBJ whole genome shotgun (WGS) entry which is preliminary data.</text>
</comment>